<sequence length="292" mass="34056">MFRRFFKYYFLFVAALVVFGCEHNRPDNQKVVAKVGEKKLFLSEVAAVIPNNLAPEDSAAMAGDYMRKWVRQELVLQKAEENLSSELKDVSRELQEYRNSLIVFRYKNELMAQRMDTTVSNSKIMDYYSKNAENFKLAKAIVKAIFMKVPADFANPETLKDLASDTSAPGIDEIRDYCLQYAKSFAIYADKWIELDAVMQNIPITIENPEQFLPRNQFIEYADSSYYYLVAIQDYMLKNEQGPVDYVQDNIKSLILNRRKITFLKELEDNIFQEGVNRNNFKIYNSETDETK</sequence>
<name>A0A1M4WE50_9BACT</name>
<dbReference type="RefSeq" id="WP_072999606.1">
    <property type="nucleotide sequence ID" value="NZ_FQUM01000002.1"/>
</dbReference>
<dbReference type="PROSITE" id="PS51257">
    <property type="entry name" value="PROKAR_LIPOPROTEIN"/>
    <property type="match status" value="1"/>
</dbReference>
<protein>
    <submittedName>
        <fullName evidence="1">Uncharacterized protein</fullName>
    </submittedName>
</protein>
<reference evidence="1 2" key="1">
    <citation type="submission" date="2016-11" db="EMBL/GenBank/DDBJ databases">
        <authorList>
            <person name="Jaros S."/>
            <person name="Januszkiewicz K."/>
            <person name="Wedrychowicz H."/>
        </authorList>
    </citation>
    <scope>NUCLEOTIDE SEQUENCE [LARGE SCALE GENOMIC DNA]</scope>
    <source>
        <strain evidence="1 2">DSM 26910</strain>
    </source>
</reference>
<keyword evidence="2" id="KW-1185">Reference proteome</keyword>
<accession>A0A1M4WE50</accession>
<organism evidence="1 2">
    <name type="scientific">Mariniphaga anaerophila</name>
    <dbReference type="NCBI Taxonomy" id="1484053"/>
    <lineage>
        <taxon>Bacteria</taxon>
        <taxon>Pseudomonadati</taxon>
        <taxon>Bacteroidota</taxon>
        <taxon>Bacteroidia</taxon>
        <taxon>Marinilabiliales</taxon>
        <taxon>Prolixibacteraceae</taxon>
        <taxon>Mariniphaga</taxon>
    </lineage>
</organism>
<evidence type="ECO:0000313" key="2">
    <source>
        <dbReference type="Proteomes" id="UP000184164"/>
    </source>
</evidence>
<dbReference type="AlphaFoldDB" id="A0A1M4WE50"/>
<dbReference type="STRING" id="1484053.SAMN05444274_102420"/>
<gene>
    <name evidence="1" type="ORF">SAMN05444274_102420</name>
</gene>
<dbReference type="OrthoDB" id="9785180at2"/>
<dbReference type="EMBL" id="FQUM01000002">
    <property type="protein sequence ID" value="SHE79551.1"/>
    <property type="molecule type" value="Genomic_DNA"/>
</dbReference>
<evidence type="ECO:0000313" key="1">
    <source>
        <dbReference type="EMBL" id="SHE79551.1"/>
    </source>
</evidence>
<dbReference type="Proteomes" id="UP000184164">
    <property type="component" value="Unassembled WGS sequence"/>
</dbReference>
<proteinExistence type="predicted"/>